<keyword evidence="1" id="KW-0175">Coiled coil</keyword>
<feature type="coiled-coil region" evidence="1">
    <location>
        <begin position="78"/>
        <end position="105"/>
    </location>
</feature>
<gene>
    <name evidence="3" type="ORF">ABB29_14690</name>
</gene>
<feature type="compositionally biased region" description="Basic residues" evidence="2">
    <location>
        <begin position="136"/>
        <end position="151"/>
    </location>
</feature>
<keyword evidence="4" id="KW-1185">Reference proteome</keyword>
<evidence type="ECO:0000313" key="4">
    <source>
        <dbReference type="Proteomes" id="UP000052052"/>
    </source>
</evidence>
<dbReference type="OrthoDB" id="8702396at2"/>
<protein>
    <submittedName>
        <fullName evidence="3">Uncharacterized protein</fullName>
    </submittedName>
</protein>
<evidence type="ECO:0000313" key="3">
    <source>
        <dbReference type="EMBL" id="KRG68023.1"/>
    </source>
</evidence>
<dbReference type="STRING" id="344882.ABB29_14690"/>
<reference evidence="3 4" key="1">
    <citation type="submission" date="2015-05" db="EMBL/GenBank/DDBJ databases">
        <title>Genome sequencing and analysis of members of genus Stenotrophomonas.</title>
        <authorList>
            <person name="Patil P.P."/>
            <person name="Midha S."/>
            <person name="Patil P.B."/>
        </authorList>
    </citation>
    <scope>NUCLEOTIDE SEQUENCE [LARGE SCALE GENOMIC DNA]</scope>
    <source>
        <strain evidence="3 4">DSM 21858</strain>
    </source>
</reference>
<proteinExistence type="predicted"/>
<accession>A0A0R0CPZ3</accession>
<comment type="caution">
    <text evidence="3">The sequence shown here is derived from an EMBL/GenBank/DDBJ whole genome shotgun (WGS) entry which is preliminary data.</text>
</comment>
<feature type="region of interest" description="Disordered" evidence="2">
    <location>
        <begin position="128"/>
        <end position="151"/>
    </location>
</feature>
<organism evidence="3 4">
    <name type="scientific">Pseudoxanthomonas dokdonensis</name>
    <dbReference type="NCBI Taxonomy" id="344882"/>
    <lineage>
        <taxon>Bacteria</taxon>
        <taxon>Pseudomonadati</taxon>
        <taxon>Pseudomonadota</taxon>
        <taxon>Gammaproteobacteria</taxon>
        <taxon>Lysobacterales</taxon>
        <taxon>Lysobacteraceae</taxon>
        <taxon>Pseudoxanthomonas</taxon>
    </lineage>
</organism>
<evidence type="ECO:0000256" key="1">
    <source>
        <dbReference type="SAM" id="Coils"/>
    </source>
</evidence>
<dbReference type="PATRIC" id="fig|344882.3.peg.1326"/>
<dbReference type="AlphaFoldDB" id="A0A0R0CPZ3"/>
<dbReference type="Proteomes" id="UP000052052">
    <property type="component" value="Unassembled WGS sequence"/>
</dbReference>
<dbReference type="RefSeq" id="WP_057660382.1">
    <property type="nucleotide sequence ID" value="NZ_LDJL01000017.1"/>
</dbReference>
<sequence length="151" mass="18096">MPKKIITKATLPKIMRELDRWEGKLTWPLFCDRVAKVLNVASISKHTMYLYPAIKERFQQRQKDSREVRSALPRDFTLDAATRRIADLEAQVKRLEETNRVLLDQFRRWQYNAYANNVRMDFLTWDKPLPEVDRSGHRRTKKEPKKVKPKE</sequence>
<evidence type="ECO:0000256" key="2">
    <source>
        <dbReference type="SAM" id="MobiDB-lite"/>
    </source>
</evidence>
<dbReference type="EMBL" id="LDJL01000017">
    <property type="protein sequence ID" value="KRG68023.1"/>
    <property type="molecule type" value="Genomic_DNA"/>
</dbReference>
<name>A0A0R0CPZ3_9GAMM</name>